<evidence type="ECO:0000313" key="2">
    <source>
        <dbReference type="Proteomes" id="UP001557484"/>
    </source>
</evidence>
<protein>
    <submittedName>
        <fullName evidence="1">Ribosome-associated translation inhibitor RaiA</fullName>
    </submittedName>
</protein>
<organism evidence="1 2">
    <name type="scientific">Zhongshania arctica</name>
    <dbReference type="NCBI Taxonomy" id="3238302"/>
    <lineage>
        <taxon>Bacteria</taxon>
        <taxon>Pseudomonadati</taxon>
        <taxon>Pseudomonadota</taxon>
        <taxon>Gammaproteobacteria</taxon>
        <taxon>Cellvibrionales</taxon>
        <taxon>Spongiibacteraceae</taxon>
        <taxon>Zhongshania</taxon>
    </lineage>
</organism>
<dbReference type="RefSeq" id="WP_368376680.1">
    <property type="nucleotide sequence ID" value="NZ_JBFRYB010000001.1"/>
</dbReference>
<proteinExistence type="predicted"/>
<gene>
    <name evidence="1" type="primary">raiA</name>
    <name evidence="1" type="ORF">AB4875_14015</name>
</gene>
<comment type="caution">
    <text evidence="1">The sequence shown here is derived from an EMBL/GenBank/DDBJ whole genome shotgun (WGS) entry which is preliminary data.</text>
</comment>
<dbReference type="EMBL" id="JBFRYB010000001">
    <property type="protein sequence ID" value="MEX1666606.1"/>
    <property type="molecule type" value="Genomic_DNA"/>
</dbReference>
<dbReference type="Proteomes" id="UP001557484">
    <property type="component" value="Unassembled WGS sequence"/>
</dbReference>
<dbReference type="Gene3D" id="3.30.160.100">
    <property type="entry name" value="Ribosome hibernation promotion factor-like"/>
    <property type="match status" value="1"/>
</dbReference>
<dbReference type="NCBIfam" id="TIGR00741">
    <property type="entry name" value="yfiA"/>
    <property type="match status" value="1"/>
</dbReference>
<dbReference type="Pfam" id="PF02482">
    <property type="entry name" value="Ribosomal_S30AE"/>
    <property type="match status" value="1"/>
</dbReference>
<dbReference type="InterPro" id="IPR003489">
    <property type="entry name" value="RHF/RaiA"/>
</dbReference>
<dbReference type="InterPro" id="IPR036567">
    <property type="entry name" value="RHF-like"/>
</dbReference>
<dbReference type="SUPFAM" id="SSF69754">
    <property type="entry name" value="Ribosome binding protein Y (YfiA homologue)"/>
    <property type="match status" value="1"/>
</dbReference>
<keyword evidence="2" id="KW-1185">Reference proteome</keyword>
<accession>A0ABV3TY98</accession>
<name>A0ABV3TY98_9GAMM</name>
<evidence type="ECO:0000313" key="1">
    <source>
        <dbReference type="EMBL" id="MEX1666606.1"/>
    </source>
</evidence>
<sequence>MQIDIQTRGLILTEELRVHVERRLQFALSRFQDRVQRISVCLSNADSSGAALHCDLHIHGKGWPDILIEDTEADIHVAINRAVSRAGRTLERQRLYGHLDSPS</sequence>
<reference evidence="1 2" key="1">
    <citation type="journal article" date="2011" name="Int. J. Syst. Evol. Microbiol.">
        <title>Zhongshania antarctica gen. nov., sp. nov. and Zhongshania guokunii sp. nov., gammaproteobacteria respectively isolated from coastal attached (fast) ice and surface seawater of the Antarctic.</title>
        <authorList>
            <person name="Li H.J."/>
            <person name="Zhang X.Y."/>
            <person name="Chen C.X."/>
            <person name="Zhang Y.J."/>
            <person name="Gao Z.M."/>
            <person name="Yu Y."/>
            <person name="Chen X.L."/>
            <person name="Chen B."/>
            <person name="Zhang Y.Z."/>
        </authorList>
    </citation>
    <scope>NUCLEOTIDE SEQUENCE [LARGE SCALE GENOMIC DNA]</scope>
    <source>
        <strain evidence="1 2">R06B22</strain>
    </source>
</reference>